<evidence type="ECO:0000313" key="2">
    <source>
        <dbReference type="Proteomes" id="UP000032522"/>
    </source>
</evidence>
<dbReference type="RefSeq" id="WP_044731889.1">
    <property type="nucleotide sequence ID" value="NZ_JYBP01000003.1"/>
</dbReference>
<evidence type="ECO:0000313" key="1">
    <source>
        <dbReference type="EMBL" id="KJE26266.1"/>
    </source>
</evidence>
<dbReference type="OrthoDB" id="2971825at2"/>
<sequence length="66" mass="7649">MGAIEHEGYRFEIEYSVLLQKGALHVYRNGKFIDEIVFPFRGEKPNEQQIEALVSEYVEQKASGRC</sequence>
<dbReference type="Pfam" id="PF17340">
    <property type="entry name" value="DUF5370"/>
    <property type="match status" value="1"/>
</dbReference>
<dbReference type="AlphaFoldDB" id="A0A0D8BQ53"/>
<protein>
    <recommendedName>
        <fullName evidence="3">YbxH family protein</fullName>
    </recommendedName>
</protein>
<organism evidence="1 2">
    <name type="scientific">Geobacillus kaustophilus</name>
    <dbReference type="NCBI Taxonomy" id="1462"/>
    <lineage>
        <taxon>Bacteria</taxon>
        <taxon>Bacillati</taxon>
        <taxon>Bacillota</taxon>
        <taxon>Bacilli</taxon>
        <taxon>Bacillales</taxon>
        <taxon>Anoxybacillaceae</taxon>
        <taxon>Geobacillus</taxon>
        <taxon>Geobacillus thermoleovorans group</taxon>
    </lineage>
</organism>
<dbReference type="InterPro" id="IPR035314">
    <property type="entry name" value="DUF5370"/>
</dbReference>
<gene>
    <name evidence="1" type="ORF">LG52_2109</name>
</gene>
<reference evidence="1 2" key="1">
    <citation type="submission" date="2015-01" db="EMBL/GenBank/DDBJ databases">
        <authorList>
            <person name="Filippidou S."/>
            <person name="Jeanneret N."/>
            <person name="Russel-Delif L."/>
            <person name="Junier T."/>
            <person name="Wunderlin T."/>
            <person name="Molina V."/>
            <person name="Johnson S.L."/>
            <person name="Davenport K.W."/>
            <person name="Chain P.S."/>
            <person name="Dorador C."/>
            <person name="Junier P."/>
        </authorList>
    </citation>
    <scope>NUCLEOTIDE SEQUENCE [LARGE SCALE GENOMIC DNA]</scope>
    <source>
        <strain evidence="1 2">Et7/4</strain>
    </source>
</reference>
<dbReference type="PATRIC" id="fig|1462.6.peg.2366"/>
<evidence type="ECO:0008006" key="3">
    <source>
        <dbReference type="Google" id="ProtNLM"/>
    </source>
</evidence>
<dbReference type="EMBL" id="JYBP01000003">
    <property type="protein sequence ID" value="KJE26266.1"/>
    <property type="molecule type" value="Genomic_DNA"/>
</dbReference>
<proteinExistence type="predicted"/>
<comment type="caution">
    <text evidence="1">The sequence shown here is derived from an EMBL/GenBank/DDBJ whole genome shotgun (WGS) entry which is preliminary data.</text>
</comment>
<accession>A0A0D8BQ53</accession>
<dbReference type="Proteomes" id="UP000032522">
    <property type="component" value="Unassembled WGS sequence"/>
</dbReference>
<name>A0A0D8BQ53_GEOKU</name>